<gene>
    <name evidence="2" type="ORF">V1478_016785</name>
</gene>
<protein>
    <submittedName>
        <fullName evidence="2">IQ and ubiquitin-like domain-containing protein</fullName>
    </submittedName>
</protein>
<dbReference type="InterPro" id="IPR037695">
    <property type="entry name" value="IQUB"/>
</dbReference>
<feature type="domain" description="IQ motif and ubiquitin-like" evidence="1">
    <location>
        <begin position="227"/>
        <end position="349"/>
    </location>
</feature>
<dbReference type="PANTHER" id="PTHR21074:SF0">
    <property type="entry name" value="IQ AND UBIQUITIN-LIKE DOMAIN-CONTAINING PROTEIN"/>
    <property type="match status" value="1"/>
</dbReference>
<proteinExistence type="predicted"/>
<feature type="domain" description="IQ motif and ubiquitin-like" evidence="1">
    <location>
        <begin position="797"/>
        <end position="911"/>
    </location>
</feature>
<dbReference type="InterPro" id="IPR057887">
    <property type="entry name" value="IQUB_helical"/>
</dbReference>
<dbReference type="PROSITE" id="PS50096">
    <property type="entry name" value="IQ"/>
    <property type="match status" value="1"/>
</dbReference>
<accession>A0ABD2A0S1</accession>
<name>A0ABD2A0S1_VESSQ</name>
<dbReference type="EMBL" id="JAUDFV010000157">
    <property type="protein sequence ID" value="KAL2714228.1"/>
    <property type="molecule type" value="Genomic_DNA"/>
</dbReference>
<evidence type="ECO:0000313" key="3">
    <source>
        <dbReference type="Proteomes" id="UP001607302"/>
    </source>
</evidence>
<organism evidence="2 3">
    <name type="scientific">Vespula squamosa</name>
    <name type="common">Southern yellow jacket</name>
    <name type="synonym">Wasp</name>
    <dbReference type="NCBI Taxonomy" id="30214"/>
    <lineage>
        <taxon>Eukaryota</taxon>
        <taxon>Metazoa</taxon>
        <taxon>Ecdysozoa</taxon>
        <taxon>Arthropoda</taxon>
        <taxon>Hexapoda</taxon>
        <taxon>Insecta</taxon>
        <taxon>Pterygota</taxon>
        <taxon>Neoptera</taxon>
        <taxon>Endopterygota</taxon>
        <taxon>Hymenoptera</taxon>
        <taxon>Apocrita</taxon>
        <taxon>Aculeata</taxon>
        <taxon>Vespoidea</taxon>
        <taxon>Vespidae</taxon>
        <taxon>Vespinae</taxon>
        <taxon>Vespula</taxon>
    </lineage>
</organism>
<dbReference type="Proteomes" id="UP001607302">
    <property type="component" value="Unassembled WGS sequence"/>
</dbReference>
<reference evidence="2 3" key="1">
    <citation type="journal article" date="2024" name="Ann. Entomol. Soc. Am.">
        <title>Genomic analyses of the southern and eastern yellowjacket wasps (Hymenoptera: Vespidae) reveal evolutionary signatures of social life.</title>
        <authorList>
            <person name="Catto M.A."/>
            <person name="Caine P.B."/>
            <person name="Orr S.E."/>
            <person name="Hunt B.G."/>
            <person name="Goodisman M.A.D."/>
        </authorList>
    </citation>
    <scope>NUCLEOTIDE SEQUENCE [LARGE SCALE GENOMIC DNA]</scope>
    <source>
        <strain evidence="2">233</strain>
        <tissue evidence="2">Head and thorax</tissue>
    </source>
</reference>
<keyword evidence="3" id="KW-1185">Reference proteome</keyword>
<evidence type="ECO:0000313" key="2">
    <source>
        <dbReference type="EMBL" id="KAL2714228.1"/>
    </source>
</evidence>
<sequence length="1098" mass="131333">MVLITEVEDRKIVKPYLGGWRNKITGVEYLNAISQTGPPPKYISWDNCCSIGIQTVETKDGTTQSAHSKTTQMWRTDYNVSNLNDKYMTPKCYEPYDDIQWRLDLNQRARIIQRNYRVYRLLKYMKECARQYREILKECKRYQDERIILHRKRHEQELLRKINPRSRADFDMLFELIERWRCDRMQEINARYFKGTQCAENCFVLQKTVEMFNVIDKFKQRIREQYRTRKRVKFLKINSKSIQWHGYKAKLIEMITLKTQKAREYLSIFNSLSNDNLNVEERMELLSMLKKSLGFHICIYAFDLIYLLDQEMMLLSRGIKNLSLEYLRKRILCDYLKFVANSGTCACTNIRKGFKKDPKCEEFREPLEIKTLFCRSCRKILPYNRFSVHSGLKKLSSCTSCTLLKDRSYFHVNFDPYIFILNNVRAEEKRRRCFSALAFMMQPKDIYHLVNNIWQNHSIISKNKDIYVLRLARYKKHIEWSPWNCILLTEEEVEIHYRIDDFTKVYSKLLLHQILLKHLAAKNYFKRLSYYDKGFRESSRFYMIQDRKDYEPFDKGIYLEGYDKNNKEKKGGRQIKMVVVVEIIDDTPKEKLFLGGWRNTITGISYYNAFTQTYVDGKDVKNKCNCFVQTVNPVNVSTCTYRDKSIRTSYVPDLEDRFIRVRGIFNTATKLIGSTNLSEEASAIKIQRFYRAYRARYAASSSSQNFIQERNDFGEDSRRPLERIDLERLDGLQPETKSDFDRLYNALDQWRILEIERVTGKLFHPSKIAVCSLILSREVELLRKIDAMKSAAKLKLKERRRRNFLEELSKPVLWRINQGESILVDTPIVQRSRRFRNLYEMVTMKDDFTNLKRMELLIEIKKEAEPHTCLYSDELIYLINQEIDFLSLRIDVSKLNCLRDRIAIAFLLFANNTLKSHQRGLIAKDIDRNNIKRFCKSCGRILSSAKYHRPHRFRNFSSCVYCIGLRPGRTPRIVYEPYRRMLREVRRLETSNRCHTGFAFVIPPKVVYRLVNGIWHGKSAISECDQLDRLCLLRFRNDVEWSPWNTLLLTKEEALKHRRIRNLQDFYDDELLRKFHMKNLQAKLTFRYLFRTKQNFDF</sequence>
<comment type="caution">
    <text evidence="2">The sequence shown here is derived from an EMBL/GenBank/DDBJ whole genome shotgun (WGS) entry which is preliminary data.</text>
</comment>
<dbReference type="PANTHER" id="PTHR21074">
    <property type="entry name" value="IQ AND UBIQUITIN-LIKE DOMAIN-CONTAINING PROTEIN"/>
    <property type="match status" value="1"/>
</dbReference>
<evidence type="ECO:0000259" key="1">
    <source>
        <dbReference type="Pfam" id="PF25805"/>
    </source>
</evidence>
<dbReference type="Pfam" id="PF25805">
    <property type="entry name" value="IQUB"/>
    <property type="match status" value="2"/>
</dbReference>
<dbReference type="AlphaFoldDB" id="A0ABD2A0S1"/>